<keyword evidence="3" id="KW-0732">Signal</keyword>
<proteinExistence type="inferred from homology"/>
<organism evidence="5 6">
    <name type="scientific">Vibrio tritonius</name>
    <dbReference type="NCBI Taxonomy" id="1435069"/>
    <lineage>
        <taxon>Bacteria</taxon>
        <taxon>Pseudomonadati</taxon>
        <taxon>Pseudomonadota</taxon>
        <taxon>Gammaproteobacteria</taxon>
        <taxon>Vibrionales</taxon>
        <taxon>Vibrionaceae</taxon>
        <taxon>Vibrio</taxon>
    </lineage>
</organism>
<feature type="domain" description="SsuA/THI5-like" evidence="4">
    <location>
        <begin position="55"/>
        <end position="264"/>
    </location>
</feature>
<evidence type="ECO:0000256" key="1">
    <source>
        <dbReference type="ARBA" id="ARBA00004418"/>
    </source>
</evidence>
<accession>A0ABS7YQB0</accession>
<keyword evidence="6" id="KW-1185">Reference proteome</keyword>
<gene>
    <name evidence="5" type="ORF">LDJ79_17185</name>
</gene>
<dbReference type="RefSeq" id="WP_225251467.1">
    <property type="nucleotide sequence ID" value="NZ_JAIWIU010000125.1"/>
</dbReference>
<dbReference type="SUPFAM" id="SSF53850">
    <property type="entry name" value="Periplasmic binding protein-like II"/>
    <property type="match status" value="1"/>
</dbReference>
<sequence length="340" mass="37484">MNRRSVSKLGWLAAVVLVALIAVNIKEDTIESSASDKVTTQNSVVRIGVSQTPLSSPLIVASNLGLFKLQGLNVTLIPCNGGVVCSNDMFKGEVDYATASESVAMFSSFKRNDFVLLSSFVSSDNDMKLLTLSSGRIKSVTGLKGKKVGVVKASSSEFYLDSVLIASGLNPADVERVYYAPDKMEQALFSHKVDAISVWEPWGYRTEMGANADVINLGLVGIYDLSFNLMTMRSYAEQHKEQHQKILAALHAAIIWINQYPDKAQQIIAADLGIRQHQLEWSWHDYSFRLSLGNALLANLELQARWAIDNKLVKGNMPDYRSFFDSQALSKVLQTEVPAK</sequence>
<evidence type="ECO:0000256" key="3">
    <source>
        <dbReference type="ARBA" id="ARBA00022729"/>
    </source>
</evidence>
<comment type="subcellular location">
    <subcellularLocation>
        <location evidence="1">Periplasm</location>
    </subcellularLocation>
</comment>
<evidence type="ECO:0000313" key="6">
    <source>
        <dbReference type="Proteomes" id="UP001199044"/>
    </source>
</evidence>
<reference evidence="6" key="1">
    <citation type="submission" date="2023-07" db="EMBL/GenBank/DDBJ databases">
        <title>Molecular identification of indigenous halophilic bacteria isolated from red sea cost, biodegradation of synthetic dyes and assessment of degraded metabolite toxicity.</title>
        <authorList>
            <person name="Chaieb K."/>
            <person name="Altayb H.N."/>
        </authorList>
    </citation>
    <scope>NUCLEOTIDE SEQUENCE [LARGE SCALE GENOMIC DNA]</scope>
    <source>
        <strain evidence="6">K20</strain>
    </source>
</reference>
<dbReference type="Gene3D" id="3.40.190.10">
    <property type="entry name" value="Periplasmic binding protein-like II"/>
    <property type="match status" value="2"/>
</dbReference>
<evidence type="ECO:0000313" key="5">
    <source>
        <dbReference type="EMBL" id="MCA2017858.1"/>
    </source>
</evidence>
<dbReference type="InterPro" id="IPR015168">
    <property type="entry name" value="SsuA/THI5"/>
</dbReference>
<dbReference type="Pfam" id="PF09084">
    <property type="entry name" value="NMT1"/>
    <property type="match status" value="1"/>
</dbReference>
<dbReference type="EMBL" id="JAIWIU010000125">
    <property type="protein sequence ID" value="MCA2017858.1"/>
    <property type="molecule type" value="Genomic_DNA"/>
</dbReference>
<comment type="similarity">
    <text evidence="2">Belongs to the bacterial solute-binding protein SsuA/TauA family.</text>
</comment>
<dbReference type="Proteomes" id="UP001199044">
    <property type="component" value="Unassembled WGS sequence"/>
</dbReference>
<protein>
    <submittedName>
        <fullName evidence="5">ABC transporter substrate-binding protein</fullName>
    </submittedName>
</protein>
<dbReference type="PANTHER" id="PTHR30024">
    <property type="entry name" value="ALIPHATIC SULFONATES-BINDING PROTEIN-RELATED"/>
    <property type="match status" value="1"/>
</dbReference>
<dbReference type="PANTHER" id="PTHR30024:SF47">
    <property type="entry name" value="TAURINE-BINDING PERIPLASMIC PROTEIN"/>
    <property type="match status" value="1"/>
</dbReference>
<evidence type="ECO:0000259" key="4">
    <source>
        <dbReference type="Pfam" id="PF09084"/>
    </source>
</evidence>
<name>A0ABS7YQB0_9VIBR</name>
<comment type="caution">
    <text evidence="5">The sequence shown here is derived from an EMBL/GenBank/DDBJ whole genome shotgun (WGS) entry which is preliminary data.</text>
</comment>
<evidence type="ECO:0000256" key="2">
    <source>
        <dbReference type="ARBA" id="ARBA00010742"/>
    </source>
</evidence>
<dbReference type="CDD" id="cd01008">
    <property type="entry name" value="PBP2_NrtA_SsuA_CpmA_like"/>
    <property type="match status" value="1"/>
</dbReference>